<evidence type="ECO:0000313" key="3">
    <source>
        <dbReference type="EMBL" id="SVA66094.1"/>
    </source>
</evidence>
<dbReference type="InterPro" id="IPR016040">
    <property type="entry name" value="NAD(P)-bd_dom"/>
</dbReference>
<dbReference type="Pfam" id="PF13460">
    <property type="entry name" value="NAD_binding_10"/>
    <property type="match status" value="1"/>
</dbReference>
<proteinExistence type="predicted"/>
<protein>
    <recommendedName>
        <fullName evidence="2">NAD(P)-binding domain-containing protein</fullName>
    </recommendedName>
</protein>
<reference evidence="3" key="1">
    <citation type="submission" date="2018-05" db="EMBL/GenBank/DDBJ databases">
        <authorList>
            <person name="Lanie J.A."/>
            <person name="Ng W.-L."/>
            <person name="Kazmierczak K.M."/>
            <person name="Andrzejewski T.M."/>
            <person name="Davidsen T.M."/>
            <person name="Wayne K.J."/>
            <person name="Tettelin H."/>
            <person name="Glass J.I."/>
            <person name="Rusch D."/>
            <person name="Podicherti R."/>
            <person name="Tsui H.-C.T."/>
            <person name="Winkler M.E."/>
        </authorList>
    </citation>
    <scope>NUCLEOTIDE SEQUENCE</scope>
</reference>
<dbReference type="PANTHER" id="PTHR15020">
    <property type="entry name" value="FLAVIN REDUCTASE-RELATED"/>
    <property type="match status" value="1"/>
</dbReference>
<feature type="compositionally biased region" description="Basic and acidic residues" evidence="1">
    <location>
        <begin position="217"/>
        <end position="226"/>
    </location>
</feature>
<name>A0A381XMU2_9ZZZZ</name>
<sequence>MSAGILLFGATGGTGLEAAGLLVKRSEPITAFVRPNSDIEPLTALGVNVVVGNVLDTPSVEVAFASGTFRAVITTVGGKRGESPRPDFEGTKNIVDAANAAGVKRLLMVTAVGSGDSRPVLSAKAWEFLGPAMELKTKAEDYLRASGLDYTILRPGGMNSDLPSGAAIKTLDHTAMGIISRADLGALLVDCLDDDDTIGQTFHTIDPTIKEQPPLQRGDDLPKSKY</sequence>
<evidence type="ECO:0000259" key="2">
    <source>
        <dbReference type="Pfam" id="PF13460"/>
    </source>
</evidence>
<dbReference type="PANTHER" id="PTHR15020:SF50">
    <property type="entry name" value="UPF0659 PROTEIN YMR090W"/>
    <property type="match status" value="1"/>
</dbReference>
<dbReference type="SUPFAM" id="SSF51735">
    <property type="entry name" value="NAD(P)-binding Rossmann-fold domains"/>
    <property type="match status" value="1"/>
</dbReference>
<dbReference type="InterPro" id="IPR036291">
    <property type="entry name" value="NAD(P)-bd_dom_sf"/>
</dbReference>
<dbReference type="Gene3D" id="3.40.50.720">
    <property type="entry name" value="NAD(P)-binding Rossmann-like Domain"/>
    <property type="match status" value="1"/>
</dbReference>
<accession>A0A381XMU2</accession>
<evidence type="ECO:0000256" key="1">
    <source>
        <dbReference type="SAM" id="MobiDB-lite"/>
    </source>
</evidence>
<dbReference type="EMBL" id="UINC01015751">
    <property type="protein sequence ID" value="SVA66094.1"/>
    <property type="molecule type" value="Genomic_DNA"/>
</dbReference>
<feature type="region of interest" description="Disordered" evidence="1">
    <location>
        <begin position="207"/>
        <end position="226"/>
    </location>
</feature>
<gene>
    <name evidence="3" type="ORF">METZ01_LOCUS118948</name>
</gene>
<organism evidence="3">
    <name type="scientific">marine metagenome</name>
    <dbReference type="NCBI Taxonomy" id="408172"/>
    <lineage>
        <taxon>unclassified sequences</taxon>
        <taxon>metagenomes</taxon>
        <taxon>ecological metagenomes</taxon>
    </lineage>
</organism>
<dbReference type="AlphaFoldDB" id="A0A381XMU2"/>
<feature type="domain" description="NAD(P)-binding" evidence="2">
    <location>
        <begin position="9"/>
        <end position="195"/>
    </location>
</feature>